<evidence type="ECO:0000259" key="2">
    <source>
        <dbReference type="Pfam" id="PF04892"/>
    </source>
</evidence>
<dbReference type="InterPro" id="IPR053150">
    <property type="entry name" value="Teicoplanin_resist-assoc"/>
</dbReference>
<dbReference type="PANTHER" id="PTHR36834:SF1">
    <property type="entry name" value="INTEGRAL MEMBRANE PROTEIN"/>
    <property type="match status" value="1"/>
</dbReference>
<feature type="transmembrane region" description="Helical" evidence="1">
    <location>
        <begin position="240"/>
        <end position="267"/>
    </location>
</feature>
<name>A0A7I9VDY9_9ACTN</name>
<comment type="caution">
    <text evidence="3">The sequence shown here is derived from an EMBL/GenBank/DDBJ whole genome shotgun (WGS) entry which is preliminary data.</text>
</comment>
<evidence type="ECO:0000256" key="1">
    <source>
        <dbReference type="SAM" id="Phobius"/>
    </source>
</evidence>
<dbReference type="AlphaFoldDB" id="A0A7I9VDY9"/>
<keyword evidence="1" id="KW-1133">Transmembrane helix</keyword>
<feature type="transmembrane region" description="Helical" evidence="1">
    <location>
        <begin position="45"/>
        <end position="63"/>
    </location>
</feature>
<feature type="transmembrane region" description="Helical" evidence="1">
    <location>
        <begin position="101"/>
        <end position="123"/>
    </location>
</feature>
<feature type="transmembrane region" description="Helical" evidence="1">
    <location>
        <begin position="130"/>
        <end position="153"/>
    </location>
</feature>
<feature type="transmembrane region" description="Helical" evidence="1">
    <location>
        <begin position="12"/>
        <end position="33"/>
    </location>
</feature>
<dbReference type="Proteomes" id="UP000444960">
    <property type="component" value="Unassembled WGS sequence"/>
</dbReference>
<evidence type="ECO:0000313" key="3">
    <source>
        <dbReference type="EMBL" id="GEE03240.1"/>
    </source>
</evidence>
<feature type="transmembrane region" description="Helical" evidence="1">
    <location>
        <begin position="210"/>
        <end position="234"/>
    </location>
</feature>
<dbReference type="InterPro" id="IPR006976">
    <property type="entry name" value="VanZ-like"/>
</dbReference>
<feature type="transmembrane region" description="Helical" evidence="1">
    <location>
        <begin position="165"/>
        <end position="182"/>
    </location>
</feature>
<dbReference type="PANTHER" id="PTHR36834">
    <property type="entry name" value="MEMBRANE PROTEIN-RELATED"/>
    <property type="match status" value="1"/>
</dbReference>
<reference evidence="4" key="1">
    <citation type="submission" date="2019-06" db="EMBL/GenBank/DDBJ databases">
        <title>Gordonia isolated from sludge of a wastewater treatment plant.</title>
        <authorList>
            <person name="Tamura T."/>
            <person name="Aoyama K."/>
            <person name="Kang Y."/>
            <person name="Saito S."/>
            <person name="Akiyama N."/>
            <person name="Yazawa K."/>
            <person name="Gonoi T."/>
            <person name="Mikami Y."/>
        </authorList>
    </citation>
    <scope>NUCLEOTIDE SEQUENCE [LARGE SCALE GENOMIC DNA]</scope>
    <source>
        <strain evidence="4">NBRC 107696</strain>
    </source>
</reference>
<keyword evidence="1" id="KW-0472">Membrane</keyword>
<organism evidence="3 4">
    <name type="scientific">Gordonia spumicola</name>
    <dbReference type="NCBI Taxonomy" id="589161"/>
    <lineage>
        <taxon>Bacteria</taxon>
        <taxon>Bacillati</taxon>
        <taxon>Actinomycetota</taxon>
        <taxon>Actinomycetes</taxon>
        <taxon>Mycobacteriales</taxon>
        <taxon>Gordoniaceae</taxon>
        <taxon>Gordonia</taxon>
    </lineage>
</organism>
<dbReference type="Pfam" id="PF04892">
    <property type="entry name" value="VanZ"/>
    <property type="match status" value="1"/>
</dbReference>
<evidence type="ECO:0000313" key="4">
    <source>
        <dbReference type="Proteomes" id="UP000444960"/>
    </source>
</evidence>
<proteinExistence type="predicted"/>
<keyword evidence="1" id="KW-0812">Transmembrane</keyword>
<gene>
    <name evidence="3" type="ORF">nbrc107696_36860</name>
</gene>
<keyword evidence="4" id="KW-1185">Reference proteome</keyword>
<dbReference type="EMBL" id="BJOV01000005">
    <property type="protein sequence ID" value="GEE03240.1"/>
    <property type="molecule type" value="Genomic_DNA"/>
</dbReference>
<protein>
    <recommendedName>
        <fullName evidence="2">VanZ-like domain-containing protein</fullName>
    </recommendedName>
</protein>
<accession>A0A7I9VDY9</accession>
<sequence length="366" mass="38496">MRVGNEVFSGGLAIGAGIVVGFVLFVPFVAVSYRRRGGLTVGRSLLWAAALIYFCAIWTYTLFPLPDPDRLVCVGSNLDVWQAVRDVQGARDRGHPFTDPATLQLVLNVLLFIPLGALVRILGGRGLPTAVAVGAGVSLFIESTQITGMWWIYDCAYRLFDVDDLVTNTLGAALGSIAALTVPRRMRGMKRRAGSEYATPVTKGRRLLGVWCDVFAAGVLSAVSSTSVQLWLQYVADDRAAVLSGTLAATVGTAVPAAVWLVVIATTGRSVGDACVELEYRGGPLPTAAVRLMRFVGGVGMYFVLAMLPDPYDTASLVFIVVAAGLTLVTESGRGLPALLSGASLVDSRPAATDAAERDGEPSTAG</sequence>
<feature type="domain" description="VanZ-like" evidence="2">
    <location>
        <begin position="51"/>
        <end position="180"/>
    </location>
</feature>